<dbReference type="PRINTS" id="PR00412">
    <property type="entry name" value="EPOXHYDRLASE"/>
</dbReference>
<name>A0ABR8R835_9BACI</name>
<dbReference type="PANTHER" id="PTHR43798:SF33">
    <property type="entry name" value="HYDROLASE, PUTATIVE (AFU_ORTHOLOGUE AFUA_2G14860)-RELATED"/>
    <property type="match status" value="1"/>
</dbReference>
<keyword evidence="2" id="KW-0378">Hydrolase</keyword>
<dbReference type="GO" id="GO:0016787">
    <property type="term" value="F:hydrolase activity"/>
    <property type="evidence" value="ECO:0007669"/>
    <property type="project" value="UniProtKB-KW"/>
</dbReference>
<keyword evidence="3" id="KW-1185">Reference proteome</keyword>
<sequence length="294" mass="33691">MEKLENAELDLEYKVFGTGEKILLLEIGIGSSIYNWFPFVKNIMKDFTIIMYHRAGYGSSRISINPRTTKNICHELNKFIESLGIKEKVTIMGHSFGGLCALHYVMLFPDKVNGLILLDSTSPNFNRLYNLDIPVMNSLISIDQMVQSNLDNSYKSKEELRNLYNQSIDDCHGILTKSEVIRFEEFITSPNMFKTVAEEFQNWESNSESIKELGEFPNIPLTVIARDIEASVNAFVQYNIPKEEAVKYEKVWRELQIGLSQLSTKGKLIIADRSDHGIHLDRPDIVIQGLKRFL</sequence>
<dbReference type="Pfam" id="PF00561">
    <property type="entry name" value="Abhydrolase_1"/>
    <property type="match status" value="1"/>
</dbReference>
<dbReference type="RefSeq" id="WP_191696911.1">
    <property type="nucleotide sequence ID" value="NZ_JACSQO010000002.1"/>
</dbReference>
<feature type="domain" description="AB hydrolase-1" evidence="1">
    <location>
        <begin position="23"/>
        <end position="126"/>
    </location>
</feature>
<organism evidence="2 3">
    <name type="scientific">Psychrobacillus faecigallinarum</name>
    <dbReference type="NCBI Taxonomy" id="2762235"/>
    <lineage>
        <taxon>Bacteria</taxon>
        <taxon>Bacillati</taxon>
        <taxon>Bacillota</taxon>
        <taxon>Bacilli</taxon>
        <taxon>Bacillales</taxon>
        <taxon>Bacillaceae</taxon>
        <taxon>Psychrobacillus</taxon>
    </lineage>
</organism>
<dbReference type="PRINTS" id="PR00111">
    <property type="entry name" value="ABHYDROLASE"/>
</dbReference>
<dbReference type="InterPro" id="IPR029058">
    <property type="entry name" value="AB_hydrolase_fold"/>
</dbReference>
<protein>
    <submittedName>
        <fullName evidence="2">Alpha/beta fold hydrolase</fullName>
    </submittedName>
</protein>
<gene>
    <name evidence="2" type="ORF">H9650_07560</name>
</gene>
<evidence type="ECO:0000313" key="3">
    <source>
        <dbReference type="Proteomes" id="UP000640786"/>
    </source>
</evidence>
<dbReference type="InterPro" id="IPR000639">
    <property type="entry name" value="Epox_hydrolase-like"/>
</dbReference>
<accession>A0ABR8R835</accession>
<dbReference type="SUPFAM" id="SSF53474">
    <property type="entry name" value="alpha/beta-Hydrolases"/>
    <property type="match status" value="1"/>
</dbReference>
<evidence type="ECO:0000259" key="1">
    <source>
        <dbReference type="Pfam" id="PF00561"/>
    </source>
</evidence>
<dbReference type="Gene3D" id="3.40.50.1820">
    <property type="entry name" value="alpha/beta hydrolase"/>
    <property type="match status" value="1"/>
</dbReference>
<dbReference type="EMBL" id="JACSQO010000002">
    <property type="protein sequence ID" value="MBD7943974.1"/>
    <property type="molecule type" value="Genomic_DNA"/>
</dbReference>
<dbReference type="Proteomes" id="UP000640786">
    <property type="component" value="Unassembled WGS sequence"/>
</dbReference>
<comment type="caution">
    <text evidence="2">The sequence shown here is derived from an EMBL/GenBank/DDBJ whole genome shotgun (WGS) entry which is preliminary data.</text>
</comment>
<proteinExistence type="predicted"/>
<dbReference type="InterPro" id="IPR050266">
    <property type="entry name" value="AB_hydrolase_sf"/>
</dbReference>
<reference evidence="2 3" key="1">
    <citation type="submission" date="2020-08" db="EMBL/GenBank/DDBJ databases">
        <title>A Genomic Blueprint of the Chicken Gut Microbiome.</title>
        <authorList>
            <person name="Gilroy R."/>
            <person name="Ravi A."/>
            <person name="Getino M."/>
            <person name="Pursley I."/>
            <person name="Horton D.L."/>
            <person name="Alikhan N.-F."/>
            <person name="Baker D."/>
            <person name="Gharbi K."/>
            <person name="Hall N."/>
            <person name="Watson M."/>
            <person name="Adriaenssens E.M."/>
            <person name="Foster-Nyarko E."/>
            <person name="Jarju S."/>
            <person name="Secka A."/>
            <person name="Antonio M."/>
            <person name="Oren A."/>
            <person name="Chaudhuri R."/>
            <person name="La Ragione R.M."/>
            <person name="Hildebrand F."/>
            <person name="Pallen M.J."/>
        </authorList>
    </citation>
    <scope>NUCLEOTIDE SEQUENCE [LARGE SCALE GENOMIC DNA]</scope>
    <source>
        <strain evidence="2 3">Sa2BUA9</strain>
    </source>
</reference>
<dbReference type="PANTHER" id="PTHR43798">
    <property type="entry name" value="MONOACYLGLYCEROL LIPASE"/>
    <property type="match status" value="1"/>
</dbReference>
<evidence type="ECO:0000313" key="2">
    <source>
        <dbReference type="EMBL" id="MBD7943974.1"/>
    </source>
</evidence>
<dbReference type="InterPro" id="IPR000073">
    <property type="entry name" value="AB_hydrolase_1"/>
</dbReference>